<sequence>MNGWRFDAGRFVDEVLKPVQDGWRPDEDLFRVYLLSLDVTDTSVLRTALDEVGRQFTNQQYRSFSRALGILRGQHQAAEEVLLDRARREKHREHVTQARDRLANVVRQRLHGAPGLPPDEVSAVARRLKVPRGAVLTALRANGADERTPSGLPPAPQPGRWAEVRGILTRLRHDSLWDYLSGLGGLPTTGRHLAARREKLRVSRSAETAAEATLLRLVQDWINDGSLTEVLRYEALAQVWDRAAYGYTDAVAATSAMAERLRELDIRMGAGEIAYAVWCAQQFAAGATEPSWQEHYQQALGDLRLRAALLILQQQPTLPDEWARQRSDLAKRLSELDDEITRCRELEATDVEAAVTGYYRIRQELADDEIDAALARCRPAAPSSARAQTSEGRVVVTWRPSTATAGRITYRIRRGNTVLAEETAACELLDPEPPSGTPVVYEIHTLRDGVPSAQATRTDPVTVLSEVLDPQLRGGVDVISGRWRLPEGAIGVLVTRFGLAFADAHLTTFTDHNVDSGQSYEYRIQVRYRLPDGSAVLSQGVLLTACCQEVPAGVTDLIAQLDGEELVATWTPPPRGDVELLELREDVDPPRCEVMPVHRARALGSPVRPTGLSGRGFLHGRRPAAGRRQTVLPITVLGDLAAIGVPFAVDARQCPVSALRLDRLGPTVRLTWAWPTGATSARVVWRRGAKPVGPTDPEASTVDITRVDYESRGVSISVPEGDYWFGVCTAVSLDGVLSFGPLVLRQESATGTVRYQVRRAGRFSRHRRTLVVEGDHRVPAVVLVAKSGIRPMHADDGEVVLHLDGRESPHSQDFDVPRHLRRPVHLRAFSLDEHVVLVPSRPDQLIV</sequence>
<evidence type="ECO:0008006" key="3">
    <source>
        <dbReference type="Google" id="ProtNLM"/>
    </source>
</evidence>
<evidence type="ECO:0000313" key="2">
    <source>
        <dbReference type="Proteomes" id="UP001206128"/>
    </source>
</evidence>
<proteinExistence type="predicted"/>
<reference evidence="1" key="1">
    <citation type="submission" date="2022-06" db="EMBL/GenBank/DDBJ databases">
        <title>Genomic Encyclopedia of Archaeal and Bacterial Type Strains, Phase II (KMG-II): from individual species to whole genera.</title>
        <authorList>
            <person name="Goeker M."/>
        </authorList>
    </citation>
    <scope>NUCLEOTIDE SEQUENCE</scope>
    <source>
        <strain evidence="1">DSM 43935</strain>
    </source>
</reference>
<name>A0AAE3KGB2_9PSEU</name>
<dbReference type="RefSeq" id="WP_253773660.1">
    <property type="nucleotide sequence ID" value="NZ_JAMTCK010000009.1"/>
</dbReference>
<dbReference type="Proteomes" id="UP001206128">
    <property type="component" value="Unassembled WGS sequence"/>
</dbReference>
<accession>A0AAE3KGB2</accession>
<dbReference type="AlphaFoldDB" id="A0AAE3KGB2"/>
<evidence type="ECO:0000313" key="1">
    <source>
        <dbReference type="EMBL" id="MCP2167106.1"/>
    </source>
</evidence>
<organism evidence="1 2">
    <name type="scientific">Goodfellowiella coeruleoviolacea</name>
    <dbReference type="NCBI Taxonomy" id="334858"/>
    <lineage>
        <taxon>Bacteria</taxon>
        <taxon>Bacillati</taxon>
        <taxon>Actinomycetota</taxon>
        <taxon>Actinomycetes</taxon>
        <taxon>Pseudonocardiales</taxon>
        <taxon>Pseudonocardiaceae</taxon>
        <taxon>Goodfellowiella</taxon>
    </lineage>
</organism>
<dbReference type="EMBL" id="JAMTCK010000009">
    <property type="protein sequence ID" value="MCP2167106.1"/>
    <property type="molecule type" value="Genomic_DNA"/>
</dbReference>
<keyword evidence="2" id="KW-1185">Reference proteome</keyword>
<gene>
    <name evidence="1" type="ORF">LX83_003979</name>
</gene>
<comment type="caution">
    <text evidence="1">The sequence shown here is derived from an EMBL/GenBank/DDBJ whole genome shotgun (WGS) entry which is preliminary data.</text>
</comment>
<protein>
    <recommendedName>
        <fullName evidence="3">Fibronectin type-III domain-containing protein</fullName>
    </recommendedName>
</protein>